<dbReference type="GO" id="GO:0008188">
    <property type="term" value="F:neuropeptide receptor activity"/>
    <property type="evidence" value="ECO:0007669"/>
    <property type="project" value="TreeGrafter"/>
</dbReference>
<dbReference type="EMBL" id="HACA01024348">
    <property type="protein sequence ID" value="CDW41709.1"/>
    <property type="molecule type" value="Transcribed_RNA"/>
</dbReference>
<evidence type="ECO:0000259" key="10">
    <source>
        <dbReference type="PROSITE" id="PS50262"/>
    </source>
</evidence>
<dbReference type="PRINTS" id="PR00237">
    <property type="entry name" value="GPCRRHODOPSN"/>
</dbReference>
<evidence type="ECO:0000256" key="9">
    <source>
        <dbReference type="SAM" id="Phobius"/>
    </source>
</evidence>
<dbReference type="InterPro" id="IPR000276">
    <property type="entry name" value="GPCR_Rhodpsn"/>
</dbReference>
<keyword evidence="11" id="KW-0527">Neuropeptide</keyword>
<sequence>KNIMGSAFCSAVNMPRYIFELSLLFFFLIPMIIMLALYSLMGSKMRKKNNELGSNLTESVQSQQKRSVFKMLAAVVIAFFICWAPFHTQRLLYVVHYSYWKIMSDGLYQQINEKLFYITGCFYYVSSTVNPVLYNLLSVKFRNAFRQTLCGRKAERLSQRNTTCSQNSFVMRKPTSDSLPKNYLKTIREVDVSGRRGS</sequence>
<organism evidence="11">
    <name type="scientific">Lepeophtheirus salmonis</name>
    <name type="common">Salmon louse</name>
    <name type="synonym">Caligus salmonis</name>
    <dbReference type="NCBI Taxonomy" id="72036"/>
    <lineage>
        <taxon>Eukaryota</taxon>
        <taxon>Metazoa</taxon>
        <taxon>Ecdysozoa</taxon>
        <taxon>Arthropoda</taxon>
        <taxon>Crustacea</taxon>
        <taxon>Multicrustacea</taxon>
        <taxon>Hexanauplia</taxon>
        <taxon>Copepoda</taxon>
        <taxon>Siphonostomatoida</taxon>
        <taxon>Caligidae</taxon>
        <taxon>Lepeophtheirus</taxon>
    </lineage>
</organism>
<keyword evidence="5" id="KW-0297">G-protein coupled receptor</keyword>
<feature type="transmembrane region" description="Helical" evidence="9">
    <location>
        <begin position="115"/>
        <end position="137"/>
    </location>
</feature>
<feature type="non-terminal residue" evidence="11">
    <location>
        <position position="1"/>
    </location>
</feature>
<name>A0A0K2UTW3_LEPSM</name>
<dbReference type="InterPro" id="IPR017452">
    <property type="entry name" value="GPCR_Rhodpsn_7TM"/>
</dbReference>
<protein>
    <submittedName>
        <fullName evidence="11">Neuropeptides capa receptorlike [Acyrthosiphon pisum]</fullName>
    </submittedName>
</protein>
<evidence type="ECO:0000256" key="2">
    <source>
        <dbReference type="ARBA" id="ARBA00010663"/>
    </source>
</evidence>
<evidence type="ECO:0000256" key="3">
    <source>
        <dbReference type="ARBA" id="ARBA00022692"/>
    </source>
</evidence>
<keyword evidence="4 9" id="KW-1133">Transmembrane helix</keyword>
<accession>A0A0K2UTW3</accession>
<evidence type="ECO:0000256" key="4">
    <source>
        <dbReference type="ARBA" id="ARBA00022989"/>
    </source>
</evidence>
<proteinExistence type="inferred from homology"/>
<comment type="similarity">
    <text evidence="2">Belongs to the G-protein coupled receptor 1 family.</text>
</comment>
<reference evidence="11" key="1">
    <citation type="submission" date="2014-05" db="EMBL/GenBank/DDBJ databases">
        <authorList>
            <person name="Chronopoulou M."/>
        </authorList>
    </citation>
    <scope>NUCLEOTIDE SEQUENCE</scope>
    <source>
        <tissue evidence="11">Whole organism</tissue>
    </source>
</reference>
<dbReference type="GO" id="GO:0005886">
    <property type="term" value="C:plasma membrane"/>
    <property type="evidence" value="ECO:0007669"/>
    <property type="project" value="TreeGrafter"/>
</dbReference>
<evidence type="ECO:0000256" key="5">
    <source>
        <dbReference type="ARBA" id="ARBA00023040"/>
    </source>
</evidence>
<dbReference type="PROSITE" id="PS50262">
    <property type="entry name" value="G_PROTEIN_RECEP_F1_2"/>
    <property type="match status" value="1"/>
</dbReference>
<keyword evidence="7 11" id="KW-0675">Receptor</keyword>
<feature type="transmembrane region" description="Helical" evidence="9">
    <location>
        <begin position="17"/>
        <end position="38"/>
    </location>
</feature>
<feature type="domain" description="G-protein coupled receptors family 1 profile" evidence="10">
    <location>
        <begin position="1"/>
        <end position="134"/>
    </location>
</feature>
<dbReference type="AlphaFoldDB" id="A0A0K2UTW3"/>
<evidence type="ECO:0000256" key="1">
    <source>
        <dbReference type="ARBA" id="ARBA00004141"/>
    </source>
</evidence>
<feature type="transmembrane region" description="Helical" evidence="9">
    <location>
        <begin position="68"/>
        <end position="86"/>
    </location>
</feature>
<comment type="subcellular location">
    <subcellularLocation>
        <location evidence="1">Membrane</location>
        <topology evidence="1">Multi-pass membrane protein</topology>
    </subcellularLocation>
</comment>
<dbReference type="PANTHER" id="PTHR24243">
    <property type="entry name" value="G-PROTEIN COUPLED RECEPTOR"/>
    <property type="match status" value="1"/>
</dbReference>
<evidence type="ECO:0000256" key="7">
    <source>
        <dbReference type="ARBA" id="ARBA00023170"/>
    </source>
</evidence>
<evidence type="ECO:0000256" key="8">
    <source>
        <dbReference type="ARBA" id="ARBA00023224"/>
    </source>
</evidence>
<dbReference type="SUPFAM" id="SSF81321">
    <property type="entry name" value="Family A G protein-coupled receptor-like"/>
    <property type="match status" value="1"/>
</dbReference>
<dbReference type="PANTHER" id="PTHR24243:SF107">
    <property type="entry name" value="NEUROPEPTIDES CAPA RECEPTOR"/>
    <property type="match status" value="1"/>
</dbReference>
<keyword evidence="6 9" id="KW-0472">Membrane</keyword>
<evidence type="ECO:0000313" key="11">
    <source>
        <dbReference type="EMBL" id="CDW41709.1"/>
    </source>
</evidence>
<keyword evidence="8" id="KW-0807">Transducer</keyword>
<dbReference type="Pfam" id="PF00001">
    <property type="entry name" value="7tm_1"/>
    <property type="match status" value="1"/>
</dbReference>
<keyword evidence="3 9" id="KW-0812">Transmembrane</keyword>
<dbReference type="Gene3D" id="1.20.1070.10">
    <property type="entry name" value="Rhodopsin 7-helix transmembrane proteins"/>
    <property type="match status" value="1"/>
</dbReference>
<evidence type="ECO:0000256" key="6">
    <source>
        <dbReference type="ARBA" id="ARBA00023136"/>
    </source>
</evidence>